<gene>
    <name evidence="1" type="ORF">GUJ93_ZPchr0004g39436</name>
</gene>
<evidence type="ECO:0000313" key="1">
    <source>
        <dbReference type="EMBL" id="KAG8064154.1"/>
    </source>
</evidence>
<accession>A0A8J5SDP8</accession>
<evidence type="ECO:0000313" key="2">
    <source>
        <dbReference type="Proteomes" id="UP000729402"/>
    </source>
</evidence>
<reference evidence="1" key="1">
    <citation type="journal article" date="2021" name="bioRxiv">
        <title>Whole Genome Assembly and Annotation of Northern Wild Rice, Zizania palustris L., Supports a Whole Genome Duplication in the Zizania Genus.</title>
        <authorList>
            <person name="Haas M."/>
            <person name="Kono T."/>
            <person name="Macchietto M."/>
            <person name="Millas R."/>
            <person name="McGilp L."/>
            <person name="Shao M."/>
            <person name="Duquette J."/>
            <person name="Hirsch C.N."/>
            <person name="Kimball J."/>
        </authorList>
    </citation>
    <scope>NUCLEOTIDE SEQUENCE</scope>
    <source>
        <tissue evidence="1">Fresh leaf tissue</tissue>
    </source>
</reference>
<proteinExistence type="predicted"/>
<sequence length="141" mass="15923">MRSPCWCLAMDMPQHHGTIGDDAKVSYLGSAEAADGETVMESHHHNFAYLRASYSGEKEMESHRNNFVHLIKSYDGETVMESHHHSFVCLIKSYNSQTTMESRHHKLVYLSVGDLSAIVPTRQRRDLIAILQPLGSEGPRL</sequence>
<name>A0A8J5SDP8_ZIZPA</name>
<comment type="caution">
    <text evidence="1">The sequence shown here is derived from an EMBL/GenBank/DDBJ whole genome shotgun (WGS) entry which is preliminary data.</text>
</comment>
<organism evidence="1 2">
    <name type="scientific">Zizania palustris</name>
    <name type="common">Northern wild rice</name>
    <dbReference type="NCBI Taxonomy" id="103762"/>
    <lineage>
        <taxon>Eukaryota</taxon>
        <taxon>Viridiplantae</taxon>
        <taxon>Streptophyta</taxon>
        <taxon>Embryophyta</taxon>
        <taxon>Tracheophyta</taxon>
        <taxon>Spermatophyta</taxon>
        <taxon>Magnoliopsida</taxon>
        <taxon>Liliopsida</taxon>
        <taxon>Poales</taxon>
        <taxon>Poaceae</taxon>
        <taxon>BOP clade</taxon>
        <taxon>Oryzoideae</taxon>
        <taxon>Oryzeae</taxon>
        <taxon>Zizaniinae</taxon>
        <taxon>Zizania</taxon>
    </lineage>
</organism>
<reference evidence="1" key="2">
    <citation type="submission" date="2021-02" db="EMBL/GenBank/DDBJ databases">
        <authorList>
            <person name="Kimball J.A."/>
            <person name="Haas M.W."/>
            <person name="Macchietto M."/>
            <person name="Kono T."/>
            <person name="Duquette J."/>
            <person name="Shao M."/>
        </authorList>
    </citation>
    <scope>NUCLEOTIDE SEQUENCE</scope>
    <source>
        <tissue evidence="1">Fresh leaf tissue</tissue>
    </source>
</reference>
<keyword evidence="2" id="KW-1185">Reference proteome</keyword>
<dbReference type="EMBL" id="JAAALK010000285">
    <property type="protein sequence ID" value="KAG8064154.1"/>
    <property type="molecule type" value="Genomic_DNA"/>
</dbReference>
<dbReference type="AlphaFoldDB" id="A0A8J5SDP8"/>
<dbReference type="Proteomes" id="UP000729402">
    <property type="component" value="Unassembled WGS sequence"/>
</dbReference>
<protein>
    <submittedName>
        <fullName evidence="1">Uncharacterized protein</fullName>
    </submittedName>
</protein>